<dbReference type="PANTHER" id="PTHR36174">
    <property type="entry name" value="LIPID II:GLYCINE GLYCYLTRANSFERASE"/>
    <property type="match status" value="1"/>
</dbReference>
<evidence type="ECO:0000256" key="2">
    <source>
        <dbReference type="ARBA" id="ARBA00022679"/>
    </source>
</evidence>
<evidence type="ECO:0000256" key="5">
    <source>
        <dbReference type="ARBA" id="ARBA00023315"/>
    </source>
</evidence>
<dbReference type="RefSeq" id="WP_074612879.1">
    <property type="nucleotide sequence ID" value="NZ_FNGY01000017.1"/>
</dbReference>
<dbReference type="AlphaFoldDB" id="A0A1H0L7W2"/>
<organism evidence="8 9">
    <name type="scientific">Pedobacter steynii</name>
    <dbReference type="NCBI Taxonomy" id="430522"/>
    <lineage>
        <taxon>Bacteria</taxon>
        <taxon>Pseudomonadati</taxon>
        <taxon>Bacteroidota</taxon>
        <taxon>Sphingobacteriia</taxon>
        <taxon>Sphingobacteriales</taxon>
        <taxon>Sphingobacteriaceae</taxon>
        <taxon>Pedobacter</taxon>
    </lineage>
</organism>
<accession>A0A1H0L7W2</accession>
<evidence type="ECO:0000256" key="1">
    <source>
        <dbReference type="ARBA" id="ARBA00009943"/>
    </source>
</evidence>
<keyword evidence="2 8" id="KW-0808">Transferase</keyword>
<evidence type="ECO:0000259" key="7">
    <source>
        <dbReference type="PROSITE" id="PS51186"/>
    </source>
</evidence>
<dbReference type="InterPro" id="IPR016181">
    <property type="entry name" value="Acyl_CoA_acyltransferase"/>
</dbReference>
<dbReference type="OrthoDB" id="9785911at2"/>
<proteinExistence type="inferred from homology"/>
<reference evidence="9" key="1">
    <citation type="submission" date="2016-10" db="EMBL/GenBank/DDBJ databases">
        <authorList>
            <person name="Varghese N."/>
            <person name="Submissions S."/>
        </authorList>
    </citation>
    <scope>NUCLEOTIDE SEQUENCE [LARGE SCALE GENOMIC DNA]</scope>
    <source>
        <strain evidence="9">DSM 19110</strain>
    </source>
</reference>
<dbReference type="GO" id="GO:0008360">
    <property type="term" value="P:regulation of cell shape"/>
    <property type="evidence" value="ECO:0007669"/>
    <property type="project" value="UniProtKB-KW"/>
</dbReference>
<keyword evidence="9" id="KW-1185">Reference proteome</keyword>
<dbReference type="GO" id="GO:0016747">
    <property type="term" value="F:acyltransferase activity, transferring groups other than amino-acyl groups"/>
    <property type="evidence" value="ECO:0007669"/>
    <property type="project" value="InterPro"/>
</dbReference>
<dbReference type="SUPFAM" id="SSF55729">
    <property type="entry name" value="Acyl-CoA N-acyltransferases (Nat)"/>
    <property type="match status" value="1"/>
</dbReference>
<dbReference type="GO" id="GO:0071555">
    <property type="term" value="P:cell wall organization"/>
    <property type="evidence" value="ECO:0007669"/>
    <property type="project" value="UniProtKB-KW"/>
</dbReference>
<keyword evidence="3" id="KW-0133">Cell shape</keyword>
<feature type="domain" description="N-acetyltransferase" evidence="7">
    <location>
        <begin position="202"/>
        <end position="360"/>
    </location>
</feature>
<dbReference type="PROSITE" id="PS51186">
    <property type="entry name" value="GNAT"/>
    <property type="match status" value="1"/>
</dbReference>
<dbReference type="Proteomes" id="UP000183200">
    <property type="component" value="Unassembled WGS sequence"/>
</dbReference>
<evidence type="ECO:0000256" key="3">
    <source>
        <dbReference type="ARBA" id="ARBA00022960"/>
    </source>
</evidence>
<dbReference type="InterPro" id="IPR050644">
    <property type="entry name" value="PG_Glycine_Bridge_Synth"/>
</dbReference>
<dbReference type="InterPro" id="IPR000182">
    <property type="entry name" value="GNAT_dom"/>
</dbReference>
<dbReference type="PROSITE" id="PS51191">
    <property type="entry name" value="FEMABX"/>
    <property type="match status" value="1"/>
</dbReference>
<evidence type="ECO:0000313" key="8">
    <source>
        <dbReference type="EMBL" id="SDO64051.1"/>
    </source>
</evidence>
<evidence type="ECO:0000256" key="4">
    <source>
        <dbReference type="ARBA" id="ARBA00022984"/>
    </source>
</evidence>
<evidence type="ECO:0000313" key="9">
    <source>
        <dbReference type="Proteomes" id="UP000183200"/>
    </source>
</evidence>
<dbReference type="EMBL" id="FNGY01000017">
    <property type="protein sequence ID" value="SDO64051.1"/>
    <property type="molecule type" value="Genomic_DNA"/>
</dbReference>
<sequence>MNIAINKKDIKEVYETSIIQQTAFWSEVKTQQGLQSKAFDFKVKNEDIYHDALKNKFTQADFLVLLQPLDSEYSIAYVPYGPEIEPNEEYQGKFLEELSENLRSHLPSKCILIRYDLAWESHWAKEEDNFDPSGNWIGPPEKKYQEFRFNFNTENWNLKKTNSDILPSNTIFLDLQQEEDTLLSSMKAKTRYNINLSYRKGVTVSKVGMENLHIWYALYQETALRNRIHINDIEYFRTVLSARAEDTSSPAEVELLLAETEGQPLAAMFLVISGQRGTYLYGASSSSNRNYMATYALQWEAMKIAKNRGCTEYDLFGVAPNPDPSHPLHGLYKFKTGFGGELYHRMGCWDYPLDMEQYHRFIATEMQSQGYTCRQTIH</sequence>
<dbReference type="GO" id="GO:0016755">
    <property type="term" value="F:aminoacyltransferase activity"/>
    <property type="evidence" value="ECO:0007669"/>
    <property type="project" value="InterPro"/>
</dbReference>
<dbReference type="PANTHER" id="PTHR36174:SF1">
    <property type="entry name" value="LIPID II:GLYCINE GLYCYLTRANSFERASE"/>
    <property type="match status" value="1"/>
</dbReference>
<protein>
    <submittedName>
        <fullName evidence="8">Lipid II:glycine glycyltransferase (Peptidoglycan interpeptide bridge formation enzyme)</fullName>
    </submittedName>
</protein>
<name>A0A1H0L7W2_9SPHI</name>
<dbReference type="Pfam" id="PF02388">
    <property type="entry name" value="FemAB"/>
    <property type="match status" value="2"/>
</dbReference>
<dbReference type="Gene3D" id="3.40.630.30">
    <property type="match status" value="1"/>
</dbReference>
<dbReference type="GO" id="GO:0009252">
    <property type="term" value="P:peptidoglycan biosynthetic process"/>
    <property type="evidence" value="ECO:0007669"/>
    <property type="project" value="UniProtKB-KW"/>
</dbReference>
<dbReference type="STRING" id="430522.BFS30_13550"/>
<keyword evidence="4" id="KW-0573">Peptidoglycan synthesis</keyword>
<comment type="similarity">
    <text evidence="1">Belongs to the FemABX family.</text>
</comment>
<keyword evidence="6" id="KW-0961">Cell wall biogenesis/degradation</keyword>
<keyword evidence="5" id="KW-0012">Acyltransferase</keyword>
<evidence type="ECO:0000256" key="6">
    <source>
        <dbReference type="ARBA" id="ARBA00023316"/>
    </source>
</evidence>
<dbReference type="InterPro" id="IPR003447">
    <property type="entry name" value="FEMABX"/>
</dbReference>
<gene>
    <name evidence="8" type="ORF">SAMN05421820_11771</name>
</gene>